<sequence>MFSKQLPPEIFLNVKTLIPLSDVRTHVCFYKSHPTIAALYDCEVKADLFWRRVCWYSGICALRKDDPDNPHFWRDIAIEVIDADGFCTHPQCGESLLAYNRRRMERASEFVEPLKAYSEWKDEEDEWDASDSGGNPHIYMHRVMTHIGFRPLPSDMYYGVCEDAQLRRLTEAEVQYKGSVLLKDHPLILRSFATSVPSARLQLDQIASRELKHGEIRRWSGVTVFDVVKAIYLELDEEFDNLEKANLVDMDLGWDDDEVFSSDISLRDVLASCQIYEFSFDGTVVNGMPFFCTSLQQL</sequence>
<gene>
    <name evidence="1" type="ORF">PYCCODRAFT_1362259</name>
</gene>
<dbReference type="Proteomes" id="UP000193067">
    <property type="component" value="Unassembled WGS sequence"/>
</dbReference>
<organism evidence="1 2">
    <name type="scientific">Trametes coccinea (strain BRFM310)</name>
    <name type="common">Pycnoporus coccineus</name>
    <dbReference type="NCBI Taxonomy" id="1353009"/>
    <lineage>
        <taxon>Eukaryota</taxon>
        <taxon>Fungi</taxon>
        <taxon>Dikarya</taxon>
        <taxon>Basidiomycota</taxon>
        <taxon>Agaricomycotina</taxon>
        <taxon>Agaricomycetes</taxon>
        <taxon>Polyporales</taxon>
        <taxon>Polyporaceae</taxon>
        <taxon>Trametes</taxon>
    </lineage>
</organism>
<dbReference type="EMBL" id="KZ084093">
    <property type="protein sequence ID" value="OSD05382.1"/>
    <property type="molecule type" value="Genomic_DNA"/>
</dbReference>
<protein>
    <submittedName>
        <fullName evidence="1">Uncharacterized protein</fullName>
    </submittedName>
</protein>
<dbReference type="OrthoDB" id="2741479at2759"/>
<dbReference type="AlphaFoldDB" id="A0A1Y2IZK8"/>
<proteinExistence type="predicted"/>
<reference evidence="1 2" key="1">
    <citation type="journal article" date="2015" name="Biotechnol. Biofuels">
        <title>Enhanced degradation of softwood versus hardwood by the white-rot fungus Pycnoporus coccineus.</title>
        <authorList>
            <person name="Couturier M."/>
            <person name="Navarro D."/>
            <person name="Chevret D."/>
            <person name="Henrissat B."/>
            <person name="Piumi F."/>
            <person name="Ruiz-Duenas F.J."/>
            <person name="Martinez A.T."/>
            <person name="Grigoriev I.V."/>
            <person name="Riley R."/>
            <person name="Lipzen A."/>
            <person name="Berrin J.G."/>
            <person name="Master E.R."/>
            <person name="Rosso M.N."/>
        </authorList>
    </citation>
    <scope>NUCLEOTIDE SEQUENCE [LARGE SCALE GENOMIC DNA]</scope>
    <source>
        <strain evidence="1 2">BRFM310</strain>
    </source>
</reference>
<accession>A0A1Y2IZK8</accession>
<keyword evidence="2" id="KW-1185">Reference proteome</keyword>
<name>A0A1Y2IZK8_TRAC3</name>
<evidence type="ECO:0000313" key="1">
    <source>
        <dbReference type="EMBL" id="OSD05382.1"/>
    </source>
</evidence>
<evidence type="ECO:0000313" key="2">
    <source>
        <dbReference type="Proteomes" id="UP000193067"/>
    </source>
</evidence>